<evidence type="ECO:0008006" key="4">
    <source>
        <dbReference type="Google" id="ProtNLM"/>
    </source>
</evidence>
<dbReference type="Gene3D" id="3.40.50.150">
    <property type="entry name" value="Vaccinia Virus protein VP39"/>
    <property type="match status" value="1"/>
</dbReference>
<dbReference type="InterPro" id="IPR029063">
    <property type="entry name" value="SAM-dependent_MTases_sf"/>
</dbReference>
<evidence type="ECO:0000256" key="1">
    <source>
        <dbReference type="SAM" id="MobiDB-lite"/>
    </source>
</evidence>
<feature type="compositionally biased region" description="Basic residues" evidence="1">
    <location>
        <begin position="70"/>
        <end position="80"/>
    </location>
</feature>
<keyword evidence="3" id="KW-1185">Reference proteome</keyword>
<dbReference type="GO" id="GO:0032259">
    <property type="term" value="P:methylation"/>
    <property type="evidence" value="ECO:0007669"/>
    <property type="project" value="InterPro"/>
</dbReference>
<name>A0A1Q9LKP0_9PSEU</name>
<dbReference type="STRING" id="1193682.BJP25_21370"/>
<sequence>MTTPGRHGGGPDGVVDSKGTPVCDYMTVSDEDSWTLWSGDALDLLRRVPEGSVSAVITDPPYSSGGTHSTTRKAPPRLKYHATDAPGPDTRVDYTGDNRDQRSWAHWCALWLGQALRATEPGGVLAMTCDWRQLPAATDALQAGGWVWRGW</sequence>
<dbReference type="GO" id="GO:0008168">
    <property type="term" value="F:methyltransferase activity"/>
    <property type="evidence" value="ECO:0007669"/>
    <property type="project" value="InterPro"/>
</dbReference>
<accession>A0A1Q9LKP0</accession>
<gene>
    <name evidence="2" type="ORF">BJP25_21370</name>
</gene>
<evidence type="ECO:0000313" key="3">
    <source>
        <dbReference type="Proteomes" id="UP000186040"/>
    </source>
</evidence>
<dbReference type="SUPFAM" id="SSF53335">
    <property type="entry name" value="S-adenosyl-L-methionine-dependent methyltransferases"/>
    <property type="match status" value="1"/>
</dbReference>
<dbReference type="InterPro" id="IPR002052">
    <property type="entry name" value="DNA_methylase_N6_adenine_CS"/>
</dbReference>
<feature type="region of interest" description="Disordered" evidence="1">
    <location>
        <begin position="55"/>
        <end position="93"/>
    </location>
</feature>
<dbReference type="PROSITE" id="PS00092">
    <property type="entry name" value="N6_MTASE"/>
    <property type="match status" value="1"/>
</dbReference>
<comment type="caution">
    <text evidence="2">The sequence shown here is derived from an EMBL/GenBank/DDBJ whole genome shotgun (WGS) entry which is preliminary data.</text>
</comment>
<organism evidence="2 3">
    <name type="scientific">Actinokineospora bangkokensis</name>
    <dbReference type="NCBI Taxonomy" id="1193682"/>
    <lineage>
        <taxon>Bacteria</taxon>
        <taxon>Bacillati</taxon>
        <taxon>Actinomycetota</taxon>
        <taxon>Actinomycetes</taxon>
        <taxon>Pseudonocardiales</taxon>
        <taxon>Pseudonocardiaceae</taxon>
        <taxon>Actinokineospora</taxon>
    </lineage>
</organism>
<protein>
    <recommendedName>
        <fullName evidence="4">DNA methylase N-4/N-6 domain-containing protein</fullName>
    </recommendedName>
</protein>
<evidence type="ECO:0000313" key="2">
    <source>
        <dbReference type="EMBL" id="OLR92602.1"/>
    </source>
</evidence>
<dbReference type="AlphaFoldDB" id="A0A1Q9LKP0"/>
<dbReference type="Proteomes" id="UP000186040">
    <property type="component" value="Unassembled WGS sequence"/>
</dbReference>
<dbReference type="GO" id="GO:0003676">
    <property type="term" value="F:nucleic acid binding"/>
    <property type="evidence" value="ECO:0007669"/>
    <property type="project" value="InterPro"/>
</dbReference>
<reference evidence="2 3" key="1">
    <citation type="submission" date="2016-10" db="EMBL/GenBank/DDBJ databases">
        <title>The Draft Genome Sequence of Actinokineospora bangkokensis 44EHWT reveals the biosynthetic pathway of antifungal compounds Thailandins with unusual extender unit butylmalonyl-CoA.</title>
        <authorList>
            <person name="Greule A."/>
            <person name="Intra B."/>
            <person name="Flemming S."/>
            <person name="Rommel M.G."/>
            <person name="Panbangred W."/>
            <person name="Bechthold A."/>
        </authorList>
    </citation>
    <scope>NUCLEOTIDE SEQUENCE [LARGE SCALE GENOMIC DNA]</scope>
    <source>
        <strain evidence="2 3">44EHW</strain>
    </source>
</reference>
<dbReference type="EMBL" id="MKQR01000016">
    <property type="protein sequence ID" value="OLR92602.1"/>
    <property type="molecule type" value="Genomic_DNA"/>
</dbReference>
<proteinExistence type="predicted"/>